<dbReference type="EMBL" id="FZPD01000001">
    <property type="protein sequence ID" value="SNS48717.1"/>
    <property type="molecule type" value="Genomic_DNA"/>
</dbReference>
<dbReference type="InterPro" id="IPR051821">
    <property type="entry name" value="Asp/Asn_beta-hydroxylase"/>
</dbReference>
<evidence type="ECO:0000256" key="3">
    <source>
        <dbReference type="ARBA" id="ARBA00023002"/>
    </source>
</evidence>
<name>A0A239EVV3_EKHLU</name>
<dbReference type="Gene3D" id="2.60.120.330">
    <property type="entry name" value="B-lactam Antibiotic, Isopenicillin N Synthase, Chain"/>
    <property type="match status" value="1"/>
</dbReference>
<dbReference type="PANTHER" id="PTHR46332">
    <property type="entry name" value="ASPARTATE BETA-HYDROXYLASE DOMAIN-CONTAINING PROTEIN 2"/>
    <property type="match status" value="1"/>
</dbReference>
<dbReference type="AlphaFoldDB" id="A0A239EVV3"/>
<dbReference type="InterPro" id="IPR007803">
    <property type="entry name" value="Asp/Arg/Pro-Hydrxlase"/>
</dbReference>
<evidence type="ECO:0000256" key="2">
    <source>
        <dbReference type="ARBA" id="ARBA00022964"/>
    </source>
</evidence>
<proteinExistence type="inferred from homology"/>
<reference evidence="5 6" key="1">
    <citation type="submission" date="2017-06" db="EMBL/GenBank/DDBJ databases">
        <authorList>
            <person name="Kim H.J."/>
            <person name="Triplett B.A."/>
        </authorList>
    </citation>
    <scope>NUCLEOTIDE SEQUENCE [LARGE SCALE GENOMIC DNA]</scope>
    <source>
        <strain evidence="5 6">DSM 19307</strain>
    </source>
</reference>
<evidence type="ECO:0000259" key="4">
    <source>
        <dbReference type="Pfam" id="PF05118"/>
    </source>
</evidence>
<comment type="similarity">
    <text evidence="1">Belongs to the aspartyl/asparaginyl beta-hydroxylase family.</text>
</comment>
<dbReference type="RefSeq" id="WP_089355125.1">
    <property type="nucleotide sequence ID" value="NZ_FZPD01000001.1"/>
</dbReference>
<dbReference type="Pfam" id="PF05118">
    <property type="entry name" value="Asp_Arg_Hydrox"/>
    <property type="match status" value="1"/>
</dbReference>
<evidence type="ECO:0000256" key="1">
    <source>
        <dbReference type="ARBA" id="ARBA00007730"/>
    </source>
</evidence>
<dbReference type="OrthoDB" id="21665at2"/>
<dbReference type="GO" id="GO:0016020">
    <property type="term" value="C:membrane"/>
    <property type="evidence" value="ECO:0007669"/>
    <property type="project" value="TreeGrafter"/>
</dbReference>
<organism evidence="5 6">
    <name type="scientific">Ekhidna lutea</name>
    <dbReference type="NCBI Taxonomy" id="447679"/>
    <lineage>
        <taxon>Bacteria</taxon>
        <taxon>Pseudomonadati</taxon>
        <taxon>Bacteroidota</taxon>
        <taxon>Cytophagia</taxon>
        <taxon>Cytophagales</taxon>
        <taxon>Reichenbachiellaceae</taxon>
        <taxon>Ekhidna</taxon>
    </lineage>
</organism>
<accession>A0A239EVV3</accession>
<gene>
    <name evidence="5" type="ORF">SAMN05421640_0351</name>
</gene>
<dbReference type="SUPFAM" id="SSF51197">
    <property type="entry name" value="Clavaminate synthase-like"/>
    <property type="match status" value="1"/>
</dbReference>
<keyword evidence="3" id="KW-0560">Oxidoreductase</keyword>
<protein>
    <submittedName>
        <fullName evidence="5">Beta-hydroxylase</fullName>
    </submittedName>
</protein>
<evidence type="ECO:0000313" key="5">
    <source>
        <dbReference type="EMBL" id="SNS48717.1"/>
    </source>
</evidence>
<evidence type="ECO:0000313" key="6">
    <source>
        <dbReference type="Proteomes" id="UP000198393"/>
    </source>
</evidence>
<dbReference type="PANTHER" id="PTHR46332:SF5">
    <property type="entry name" value="ASPARTATE BETA-HYDROXYLASE DOMAIN CONTAINING 2"/>
    <property type="match status" value="1"/>
</dbReference>
<keyword evidence="2" id="KW-0223">Dioxygenase</keyword>
<feature type="domain" description="Aspartyl/asparaginy/proline hydroxylase" evidence="4">
    <location>
        <begin position="48"/>
        <end position="223"/>
    </location>
</feature>
<dbReference type="InterPro" id="IPR027443">
    <property type="entry name" value="IPNS-like_sf"/>
</dbReference>
<dbReference type="Proteomes" id="UP000198393">
    <property type="component" value="Unassembled WGS sequence"/>
</dbReference>
<sequence>MTKKKKKKDPLKRVNNFMLMLERRGWINRTPAFIYDYNKDYPAFKLLEENAEAIKKECLKVLEYKEHITDIGGLDGKNKTKGGVHAIKWKTFMLKSGRFIGENCDQCPETARLLRKTPRVKQAFFSILDPNQYIKPHKGYYQGFLRYHLGLIIPDNNLDKSCWIRINDDIAENKKKIRDVSMEGSEKYFWKEGEGIMFNDNYLHEASNESDKIRVVLFIDVVRKFPFWLDWFNRLLLTLAYQTKQARNIAKNAVVKIPAKSET</sequence>
<dbReference type="GO" id="GO:0051213">
    <property type="term" value="F:dioxygenase activity"/>
    <property type="evidence" value="ECO:0007669"/>
    <property type="project" value="UniProtKB-KW"/>
</dbReference>
<keyword evidence="6" id="KW-1185">Reference proteome</keyword>